<comment type="caution">
    <text evidence="2">The sequence shown here is derived from an EMBL/GenBank/DDBJ whole genome shotgun (WGS) entry which is preliminary data.</text>
</comment>
<proteinExistence type="predicted"/>
<evidence type="ECO:0000313" key="3">
    <source>
        <dbReference type="Proteomes" id="UP001151760"/>
    </source>
</evidence>
<evidence type="ECO:0000313" key="2">
    <source>
        <dbReference type="EMBL" id="GJT34541.1"/>
    </source>
</evidence>
<reference evidence="2" key="2">
    <citation type="submission" date="2022-01" db="EMBL/GenBank/DDBJ databases">
        <authorList>
            <person name="Yamashiro T."/>
            <person name="Shiraishi A."/>
            <person name="Satake H."/>
            <person name="Nakayama K."/>
        </authorList>
    </citation>
    <scope>NUCLEOTIDE SEQUENCE</scope>
</reference>
<dbReference type="EMBL" id="BQNB010014974">
    <property type="protein sequence ID" value="GJT34541.1"/>
    <property type="molecule type" value="Genomic_DNA"/>
</dbReference>
<feature type="region of interest" description="Disordered" evidence="1">
    <location>
        <begin position="94"/>
        <end position="128"/>
    </location>
</feature>
<organism evidence="2 3">
    <name type="scientific">Tanacetum coccineum</name>
    <dbReference type="NCBI Taxonomy" id="301880"/>
    <lineage>
        <taxon>Eukaryota</taxon>
        <taxon>Viridiplantae</taxon>
        <taxon>Streptophyta</taxon>
        <taxon>Embryophyta</taxon>
        <taxon>Tracheophyta</taxon>
        <taxon>Spermatophyta</taxon>
        <taxon>Magnoliopsida</taxon>
        <taxon>eudicotyledons</taxon>
        <taxon>Gunneridae</taxon>
        <taxon>Pentapetalae</taxon>
        <taxon>asterids</taxon>
        <taxon>campanulids</taxon>
        <taxon>Asterales</taxon>
        <taxon>Asteraceae</taxon>
        <taxon>Asteroideae</taxon>
        <taxon>Anthemideae</taxon>
        <taxon>Anthemidinae</taxon>
        <taxon>Tanacetum</taxon>
    </lineage>
</organism>
<accession>A0ABQ5D5G5</accession>
<evidence type="ECO:0000256" key="1">
    <source>
        <dbReference type="SAM" id="MobiDB-lite"/>
    </source>
</evidence>
<dbReference type="Proteomes" id="UP001151760">
    <property type="component" value="Unassembled WGS sequence"/>
</dbReference>
<protein>
    <submittedName>
        <fullName evidence="2">Uncharacterized protein</fullName>
    </submittedName>
</protein>
<sequence length="128" mass="14237">MQLRLSLTSYLTLLHVGQPLELKTFCSASRAGAIYQTLRRISLLQTGRRHSILVAELQLHSMGKTIKSCMAMLKLHKQTLTKNNALALHAIRAGKVQKGNNKHKKQQPQLAAWGQNQGKGKNKLAYAP</sequence>
<name>A0ABQ5D5G5_9ASTR</name>
<gene>
    <name evidence="2" type="ORF">Tco_0924960</name>
</gene>
<reference evidence="2" key="1">
    <citation type="journal article" date="2022" name="Int. J. Mol. Sci.">
        <title>Draft Genome of Tanacetum Coccineum: Genomic Comparison of Closely Related Tanacetum-Family Plants.</title>
        <authorList>
            <person name="Yamashiro T."/>
            <person name="Shiraishi A."/>
            <person name="Nakayama K."/>
            <person name="Satake H."/>
        </authorList>
    </citation>
    <scope>NUCLEOTIDE SEQUENCE</scope>
</reference>
<keyword evidence="3" id="KW-1185">Reference proteome</keyword>